<dbReference type="OrthoDB" id="10366837at2759"/>
<dbReference type="AlphaFoldDB" id="A0A2P5F4I0"/>
<dbReference type="InParanoid" id="A0A2P5F4I0"/>
<keyword evidence="3" id="KW-1185">Reference proteome</keyword>
<dbReference type="EMBL" id="JXTC01000063">
    <property type="protein sequence ID" value="PON92710.1"/>
    <property type="molecule type" value="Genomic_DNA"/>
</dbReference>
<organism evidence="2 3">
    <name type="scientific">Trema orientale</name>
    <name type="common">Charcoal tree</name>
    <name type="synonym">Celtis orientalis</name>
    <dbReference type="NCBI Taxonomy" id="63057"/>
    <lineage>
        <taxon>Eukaryota</taxon>
        <taxon>Viridiplantae</taxon>
        <taxon>Streptophyta</taxon>
        <taxon>Embryophyta</taxon>
        <taxon>Tracheophyta</taxon>
        <taxon>Spermatophyta</taxon>
        <taxon>Magnoliopsida</taxon>
        <taxon>eudicotyledons</taxon>
        <taxon>Gunneridae</taxon>
        <taxon>Pentapetalae</taxon>
        <taxon>rosids</taxon>
        <taxon>fabids</taxon>
        <taxon>Rosales</taxon>
        <taxon>Cannabaceae</taxon>
        <taxon>Trema</taxon>
    </lineage>
</organism>
<evidence type="ECO:0000256" key="1">
    <source>
        <dbReference type="SAM" id="MobiDB-lite"/>
    </source>
</evidence>
<protein>
    <submittedName>
        <fullName evidence="2">Uncharacterized protein</fullName>
    </submittedName>
</protein>
<evidence type="ECO:0000313" key="3">
    <source>
        <dbReference type="Proteomes" id="UP000237000"/>
    </source>
</evidence>
<accession>A0A2P5F4I0</accession>
<name>A0A2P5F4I0_TREOI</name>
<feature type="region of interest" description="Disordered" evidence="1">
    <location>
        <begin position="1"/>
        <end position="28"/>
    </location>
</feature>
<sequence length="51" mass="5768">MPVYKEHSQMQPWSLHAVPTARPRPSQGLPPMLKSSFLFWAKSTVMPDTAT</sequence>
<reference evidence="3" key="1">
    <citation type="submission" date="2016-06" db="EMBL/GenBank/DDBJ databases">
        <title>Parallel loss of symbiosis genes in relatives of nitrogen-fixing non-legume Parasponia.</title>
        <authorList>
            <person name="Van Velzen R."/>
            <person name="Holmer R."/>
            <person name="Bu F."/>
            <person name="Rutten L."/>
            <person name="Van Zeijl A."/>
            <person name="Liu W."/>
            <person name="Santuari L."/>
            <person name="Cao Q."/>
            <person name="Sharma T."/>
            <person name="Shen D."/>
            <person name="Roswanjaya Y."/>
            <person name="Wardhani T."/>
            <person name="Kalhor M.S."/>
            <person name="Jansen J."/>
            <person name="Van den Hoogen J."/>
            <person name="Gungor B."/>
            <person name="Hartog M."/>
            <person name="Hontelez J."/>
            <person name="Verver J."/>
            <person name="Yang W.-C."/>
            <person name="Schijlen E."/>
            <person name="Repin R."/>
            <person name="Schilthuizen M."/>
            <person name="Schranz E."/>
            <person name="Heidstra R."/>
            <person name="Miyata K."/>
            <person name="Fedorova E."/>
            <person name="Kohlen W."/>
            <person name="Bisseling T."/>
            <person name="Smit S."/>
            <person name="Geurts R."/>
        </authorList>
    </citation>
    <scope>NUCLEOTIDE SEQUENCE [LARGE SCALE GENOMIC DNA]</scope>
    <source>
        <strain evidence="3">cv. RG33-2</strain>
    </source>
</reference>
<proteinExistence type="predicted"/>
<comment type="caution">
    <text evidence="2">The sequence shown here is derived from an EMBL/GenBank/DDBJ whole genome shotgun (WGS) entry which is preliminary data.</text>
</comment>
<evidence type="ECO:0000313" key="2">
    <source>
        <dbReference type="EMBL" id="PON92710.1"/>
    </source>
</evidence>
<gene>
    <name evidence="2" type="ORF">TorRG33x02_115700</name>
</gene>
<dbReference type="Proteomes" id="UP000237000">
    <property type="component" value="Unassembled WGS sequence"/>
</dbReference>